<dbReference type="InParanoid" id="A0A061GRN0"/>
<feature type="domain" description="CCHC-type" evidence="3">
    <location>
        <begin position="3"/>
        <end position="17"/>
    </location>
</feature>
<gene>
    <name evidence="4" type="ORF">TCM_039018</name>
</gene>
<feature type="region of interest" description="Disordered" evidence="2">
    <location>
        <begin position="36"/>
        <end position="55"/>
    </location>
</feature>
<proteinExistence type="predicted"/>
<dbReference type="OMA" id="VNICLMA"/>
<dbReference type="Gene3D" id="4.10.60.10">
    <property type="entry name" value="Zinc finger, CCHC-type"/>
    <property type="match status" value="1"/>
</dbReference>
<sequence length="105" mass="12299">MICYECKKPSHFKSECPLQKDETPKKNKKSKKVMVAAAWSNSDTSSSETDDEKSEERVNICLMAQEDETELPLSPCINYYDDLQDEYECLYDEFEKLFSKYKSLK</sequence>
<dbReference type="PROSITE" id="PS50158">
    <property type="entry name" value="ZF_CCHC"/>
    <property type="match status" value="1"/>
</dbReference>
<dbReference type="EMBL" id="CM001887">
    <property type="protein sequence ID" value="EOY31817.1"/>
    <property type="molecule type" value="Genomic_DNA"/>
</dbReference>
<reference evidence="4 5" key="1">
    <citation type="journal article" date="2013" name="Genome Biol.">
        <title>The genome sequence of the most widely cultivated cacao type and its use to identify candidate genes regulating pod color.</title>
        <authorList>
            <person name="Motamayor J.C."/>
            <person name="Mockaitis K."/>
            <person name="Schmutz J."/>
            <person name="Haiminen N."/>
            <person name="Iii D.L."/>
            <person name="Cornejo O."/>
            <person name="Findley S.D."/>
            <person name="Zheng P."/>
            <person name="Utro F."/>
            <person name="Royaert S."/>
            <person name="Saski C."/>
            <person name="Jenkins J."/>
            <person name="Podicheti R."/>
            <person name="Zhao M."/>
            <person name="Scheffler B.E."/>
            <person name="Stack J.C."/>
            <person name="Feltus F.A."/>
            <person name="Mustiga G.M."/>
            <person name="Amores F."/>
            <person name="Phillips W."/>
            <person name="Marelli J.P."/>
            <person name="May G.D."/>
            <person name="Shapiro H."/>
            <person name="Ma J."/>
            <person name="Bustamante C.D."/>
            <person name="Schnell R.J."/>
            <person name="Main D."/>
            <person name="Gilbert D."/>
            <person name="Parida L."/>
            <person name="Kuhn D.N."/>
        </authorList>
    </citation>
    <scope>NUCLEOTIDE SEQUENCE [LARGE SCALE GENOMIC DNA]</scope>
    <source>
        <strain evidence="5">cv. Matina 1-6</strain>
    </source>
</reference>
<evidence type="ECO:0000256" key="1">
    <source>
        <dbReference type="PROSITE-ProRule" id="PRU00047"/>
    </source>
</evidence>
<dbReference type="InterPro" id="IPR001878">
    <property type="entry name" value="Znf_CCHC"/>
</dbReference>
<keyword evidence="1" id="KW-0863">Zinc-finger</keyword>
<keyword evidence="5" id="KW-1185">Reference proteome</keyword>
<dbReference type="AlphaFoldDB" id="A0A061GRN0"/>
<accession>A0A061GRN0</accession>
<name>A0A061GRN0_THECC</name>
<dbReference type="GO" id="GO:0008270">
    <property type="term" value="F:zinc ion binding"/>
    <property type="evidence" value="ECO:0007669"/>
    <property type="project" value="UniProtKB-KW"/>
</dbReference>
<keyword evidence="1" id="KW-0479">Metal-binding</keyword>
<evidence type="ECO:0000256" key="2">
    <source>
        <dbReference type="SAM" id="MobiDB-lite"/>
    </source>
</evidence>
<protein>
    <recommendedName>
        <fullName evidence="3">CCHC-type domain-containing protein</fullName>
    </recommendedName>
</protein>
<evidence type="ECO:0000313" key="5">
    <source>
        <dbReference type="Proteomes" id="UP000026915"/>
    </source>
</evidence>
<dbReference type="Proteomes" id="UP000026915">
    <property type="component" value="Chromosome 9"/>
</dbReference>
<evidence type="ECO:0000259" key="3">
    <source>
        <dbReference type="PROSITE" id="PS50158"/>
    </source>
</evidence>
<dbReference type="HOGENOM" id="CLU_2241537_0_0_1"/>
<dbReference type="GO" id="GO:0003676">
    <property type="term" value="F:nucleic acid binding"/>
    <property type="evidence" value="ECO:0007669"/>
    <property type="project" value="InterPro"/>
</dbReference>
<dbReference type="Gramene" id="EOY31817">
    <property type="protein sequence ID" value="EOY31817"/>
    <property type="gene ID" value="TCM_039018"/>
</dbReference>
<dbReference type="SUPFAM" id="SSF57756">
    <property type="entry name" value="Retrovirus zinc finger-like domains"/>
    <property type="match status" value="1"/>
</dbReference>
<organism evidence="4 5">
    <name type="scientific">Theobroma cacao</name>
    <name type="common">Cacao</name>
    <name type="synonym">Cocoa</name>
    <dbReference type="NCBI Taxonomy" id="3641"/>
    <lineage>
        <taxon>Eukaryota</taxon>
        <taxon>Viridiplantae</taxon>
        <taxon>Streptophyta</taxon>
        <taxon>Embryophyta</taxon>
        <taxon>Tracheophyta</taxon>
        <taxon>Spermatophyta</taxon>
        <taxon>Magnoliopsida</taxon>
        <taxon>eudicotyledons</taxon>
        <taxon>Gunneridae</taxon>
        <taxon>Pentapetalae</taxon>
        <taxon>rosids</taxon>
        <taxon>malvids</taxon>
        <taxon>Malvales</taxon>
        <taxon>Malvaceae</taxon>
        <taxon>Byttnerioideae</taxon>
        <taxon>Theobroma</taxon>
    </lineage>
</organism>
<dbReference type="InterPro" id="IPR036875">
    <property type="entry name" value="Znf_CCHC_sf"/>
</dbReference>
<keyword evidence="1" id="KW-0862">Zinc</keyword>
<evidence type="ECO:0000313" key="4">
    <source>
        <dbReference type="EMBL" id="EOY31817.1"/>
    </source>
</evidence>